<dbReference type="GO" id="GO:0009252">
    <property type="term" value="P:peptidoglycan biosynthetic process"/>
    <property type="evidence" value="ECO:0007669"/>
    <property type="project" value="UniProtKB-UniRule"/>
</dbReference>
<keyword evidence="7" id="KW-0436">Ligase</keyword>
<evidence type="ECO:0000256" key="3">
    <source>
        <dbReference type="ARBA" id="ARBA00022960"/>
    </source>
</evidence>
<dbReference type="InterPro" id="IPR004101">
    <property type="entry name" value="Mur_ligase_C"/>
</dbReference>
<feature type="binding site" evidence="7">
    <location>
        <position position="31"/>
    </location>
    <ligand>
        <name>UDP-N-acetyl-alpha-D-muramoyl-L-alanyl-D-glutamate</name>
        <dbReference type="ChEBI" id="CHEBI:83900"/>
    </ligand>
</feature>
<comment type="caution">
    <text evidence="7">Lacks conserved residue(s) required for the propagation of feature annotation.</text>
</comment>
<reference evidence="12 13" key="1">
    <citation type="journal article" date="2016" name="Nat. Commun.">
        <title>Thousands of microbial genomes shed light on interconnected biogeochemical processes in an aquifer system.</title>
        <authorList>
            <person name="Anantharaman K."/>
            <person name="Brown C.T."/>
            <person name="Hug L.A."/>
            <person name="Sharon I."/>
            <person name="Castelle C.J."/>
            <person name="Probst A.J."/>
            <person name="Thomas B.C."/>
            <person name="Singh A."/>
            <person name="Wilkins M.J."/>
            <person name="Karaoz U."/>
            <person name="Brodie E.L."/>
            <person name="Williams K.H."/>
            <person name="Hubbard S.S."/>
            <person name="Banfield J.F."/>
        </authorList>
    </citation>
    <scope>NUCLEOTIDE SEQUENCE [LARGE SCALE GENOMIC DNA]</scope>
</reference>
<dbReference type="Gene3D" id="3.40.1390.10">
    <property type="entry name" value="MurE/MurF, N-terminal domain"/>
    <property type="match status" value="1"/>
</dbReference>
<evidence type="ECO:0000256" key="7">
    <source>
        <dbReference type="HAMAP-Rule" id="MF_00208"/>
    </source>
</evidence>
<comment type="similarity">
    <text evidence="1 7">Belongs to the MurCDEF family. MurE subfamily.</text>
</comment>
<dbReference type="HAMAP" id="MF_00208">
    <property type="entry name" value="MurE"/>
    <property type="match status" value="1"/>
</dbReference>
<dbReference type="Gene3D" id="3.90.190.20">
    <property type="entry name" value="Mur ligase, C-terminal domain"/>
    <property type="match status" value="1"/>
</dbReference>
<evidence type="ECO:0000256" key="8">
    <source>
        <dbReference type="RuleBase" id="RU004135"/>
    </source>
</evidence>
<dbReference type="GO" id="GO:0071555">
    <property type="term" value="P:cell wall organization"/>
    <property type="evidence" value="ECO:0007669"/>
    <property type="project" value="UniProtKB-KW"/>
</dbReference>
<evidence type="ECO:0000259" key="9">
    <source>
        <dbReference type="Pfam" id="PF01225"/>
    </source>
</evidence>
<keyword evidence="4 7" id="KW-0573">Peptidoglycan synthesis</keyword>
<dbReference type="Pfam" id="PF08245">
    <property type="entry name" value="Mur_ligase_M"/>
    <property type="match status" value="1"/>
</dbReference>
<dbReference type="PANTHER" id="PTHR23135:SF4">
    <property type="entry name" value="UDP-N-ACETYLMURAMOYL-L-ALANYL-D-GLUTAMATE--2,6-DIAMINOPIMELATE LIGASE MURE HOMOLOG, CHLOROPLASTIC"/>
    <property type="match status" value="1"/>
</dbReference>
<evidence type="ECO:0000256" key="6">
    <source>
        <dbReference type="ARBA" id="ARBA00023316"/>
    </source>
</evidence>
<sequence>MKLTKLLDSYSHIISTCANSDIEISRIQDDSRKVQKGDLFIAIKGLTFDAHDFIPQTIKDGAVAIVGEKDPKDLNLGNIPYVQVENSRRALSFFASIWFNNPSEKLKAIGITGTEGKTTTSNILYHILTTSNKKTGLVSTINAKIDGQSFDTGLHVTNPEPLQLQELLSKMVDNKCEYAILETTSIGIDQERVTGVKYLMGVLTNITQDHLDYHKTIENYKESKAKLFERVKIAVLNKDDSSFEFIKSHLIPNCKLITYGITNQANCAAQQIKMNVEGTKFILKAQNESKEIATSLLGEYNVYNILAAIAASCELGVSLDDIKKAIATFQTPEGRLEKVEGGQDFTCFVDFAHTAKSVESVLNLLREIIPKGNKLIAVYGSAGGRDATKRPAMGKAGGEFADITIFTADDPRDEDVLEIIKSMEEGARIGGATKVESMENSNGHFYIVEPDREKAIKLAVKTAQKGDIVALLGKGHEKSLAVKGQEIPWSDKEKVKEAIKEVIAK</sequence>
<dbReference type="GO" id="GO:0051301">
    <property type="term" value="P:cell division"/>
    <property type="evidence" value="ECO:0007669"/>
    <property type="project" value="UniProtKB-KW"/>
</dbReference>
<dbReference type="InterPro" id="IPR005761">
    <property type="entry name" value="UDP-N-AcMur-Glu-dNH2Pim_ligase"/>
</dbReference>
<dbReference type="SUPFAM" id="SSF53623">
    <property type="entry name" value="MurD-like peptide ligases, catalytic domain"/>
    <property type="match status" value="1"/>
</dbReference>
<dbReference type="SUPFAM" id="SSF63418">
    <property type="entry name" value="MurE/MurF N-terminal domain"/>
    <property type="match status" value="1"/>
</dbReference>
<keyword evidence="7" id="KW-0963">Cytoplasm</keyword>
<dbReference type="InterPro" id="IPR036615">
    <property type="entry name" value="Mur_ligase_C_dom_sf"/>
</dbReference>
<gene>
    <name evidence="7" type="primary">murE</name>
    <name evidence="12" type="ORF">A3A77_00085</name>
</gene>
<dbReference type="InterPro" id="IPR036565">
    <property type="entry name" value="Mur-like_cat_sf"/>
</dbReference>
<comment type="caution">
    <text evidence="12">The sequence shown here is derived from an EMBL/GenBank/DDBJ whole genome shotgun (WGS) entry which is preliminary data.</text>
</comment>
<dbReference type="EC" id="6.3.2.-" evidence="7"/>
<dbReference type="AlphaFoldDB" id="A0A1G1VDK0"/>
<dbReference type="Pfam" id="PF01225">
    <property type="entry name" value="Mur_ligase"/>
    <property type="match status" value="1"/>
</dbReference>
<evidence type="ECO:0000256" key="1">
    <source>
        <dbReference type="ARBA" id="ARBA00005898"/>
    </source>
</evidence>
<feature type="domain" description="Mur ligase central" evidence="11">
    <location>
        <begin position="111"/>
        <end position="311"/>
    </location>
</feature>
<feature type="modified residue" description="N6-carboxylysine" evidence="7">
    <location>
        <position position="224"/>
    </location>
</feature>
<evidence type="ECO:0000313" key="13">
    <source>
        <dbReference type="Proteomes" id="UP000178659"/>
    </source>
</evidence>
<dbReference type="GO" id="GO:0008360">
    <property type="term" value="P:regulation of cell shape"/>
    <property type="evidence" value="ECO:0007669"/>
    <property type="project" value="UniProtKB-KW"/>
</dbReference>
<name>A0A1G1VDK0_9BACT</name>
<evidence type="ECO:0000256" key="2">
    <source>
        <dbReference type="ARBA" id="ARBA00022618"/>
    </source>
</evidence>
<dbReference type="GO" id="GO:0000287">
    <property type="term" value="F:magnesium ion binding"/>
    <property type="evidence" value="ECO:0007669"/>
    <property type="project" value="UniProtKB-UniRule"/>
</dbReference>
<dbReference type="GO" id="GO:0005524">
    <property type="term" value="F:ATP binding"/>
    <property type="evidence" value="ECO:0007669"/>
    <property type="project" value="UniProtKB-UniRule"/>
</dbReference>
<dbReference type="SUPFAM" id="SSF53244">
    <property type="entry name" value="MurD-like peptide ligases, peptide-binding domain"/>
    <property type="match status" value="1"/>
</dbReference>
<keyword evidence="5 7" id="KW-0131">Cell cycle</keyword>
<feature type="binding site" evidence="7">
    <location>
        <position position="190"/>
    </location>
    <ligand>
        <name>UDP-N-acetyl-alpha-D-muramoyl-L-alanyl-D-glutamate</name>
        <dbReference type="ChEBI" id="CHEBI:83900"/>
    </ligand>
</feature>
<dbReference type="NCBIfam" id="TIGR01085">
    <property type="entry name" value="murE"/>
    <property type="match status" value="1"/>
</dbReference>
<feature type="binding site" evidence="7">
    <location>
        <position position="184"/>
    </location>
    <ligand>
        <name>UDP-N-acetyl-alpha-D-muramoyl-L-alanyl-D-glutamate</name>
        <dbReference type="ChEBI" id="CHEBI:83900"/>
    </ligand>
</feature>
<comment type="PTM">
    <text evidence="7">Carboxylation is probably crucial for Mg(2+) binding and, consequently, for the gamma-phosphate positioning of ATP.</text>
</comment>
<dbReference type="Pfam" id="PF02875">
    <property type="entry name" value="Mur_ligase_C"/>
    <property type="match status" value="1"/>
</dbReference>
<dbReference type="NCBIfam" id="NF001126">
    <property type="entry name" value="PRK00139.1-4"/>
    <property type="match status" value="1"/>
</dbReference>
<dbReference type="EMBL" id="MHCC01000014">
    <property type="protein sequence ID" value="OGY13475.1"/>
    <property type="molecule type" value="Genomic_DNA"/>
</dbReference>
<evidence type="ECO:0000256" key="4">
    <source>
        <dbReference type="ARBA" id="ARBA00022984"/>
    </source>
</evidence>
<dbReference type="InterPro" id="IPR035911">
    <property type="entry name" value="MurE/MurF_N"/>
</dbReference>
<comment type="subcellular location">
    <subcellularLocation>
        <location evidence="7 8">Cytoplasm</location>
    </subcellularLocation>
</comment>
<feature type="domain" description="Mur ligase N-terminal catalytic" evidence="9">
    <location>
        <begin position="24"/>
        <end position="95"/>
    </location>
</feature>
<proteinExistence type="inferred from homology"/>
<dbReference type="GO" id="GO:0005737">
    <property type="term" value="C:cytoplasm"/>
    <property type="evidence" value="ECO:0007669"/>
    <property type="project" value="UniProtKB-SubCell"/>
</dbReference>
<comment type="cofactor">
    <cofactor evidence="7">
        <name>Mg(2+)</name>
        <dbReference type="ChEBI" id="CHEBI:18420"/>
    </cofactor>
</comment>
<dbReference type="GO" id="GO:0016881">
    <property type="term" value="F:acid-amino acid ligase activity"/>
    <property type="evidence" value="ECO:0007669"/>
    <property type="project" value="UniProtKB-UniRule"/>
</dbReference>
<evidence type="ECO:0000256" key="5">
    <source>
        <dbReference type="ARBA" id="ARBA00023306"/>
    </source>
</evidence>
<dbReference type="InterPro" id="IPR000713">
    <property type="entry name" value="Mur_ligase_N"/>
</dbReference>
<accession>A0A1G1VDK0</accession>
<comment type="function">
    <text evidence="7">Catalyzes the addition of an amino acid to the nucleotide precursor UDP-N-acetylmuramoyl-L-alanyl-D-glutamate (UMAG) in the biosynthesis of bacterial cell-wall peptidoglycan.</text>
</comment>
<evidence type="ECO:0000259" key="10">
    <source>
        <dbReference type="Pfam" id="PF02875"/>
    </source>
</evidence>
<comment type="pathway">
    <text evidence="7 8">Cell wall biogenesis; peptidoglycan biosynthesis.</text>
</comment>
<dbReference type="UniPathway" id="UPA00219"/>
<dbReference type="InterPro" id="IPR013221">
    <property type="entry name" value="Mur_ligase_cen"/>
</dbReference>
<dbReference type="Proteomes" id="UP000178659">
    <property type="component" value="Unassembled WGS sequence"/>
</dbReference>
<dbReference type="PANTHER" id="PTHR23135">
    <property type="entry name" value="MUR LIGASE FAMILY MEMBER"/>
    <property type="match status" value="1"/>
</dbReference>
<feature type="binding site" evidence="7">
    <location>
        <position position="192"/>
    </location>
    <ligand>
        <name>UDP-N-acetyl-alpha-D-muramoyl-L-alanyl-D-glutamate</name>
        <dbReference type="ChEBI" id="CHEBI:83900"/>
    </ligand>
</feature>
<keyword evidence="7" id="KW-0460">Magnesium</keyword>
<evidence type="ECO:0000313" key="12">
    <source>
        <dbReference type="EMBL" id="OGY13475.1"/>
    </source>
</evidence>
<feature type="binding site" evidence="7">
    <location>
        <begin position="113"/>
        <end position="119"/>
    </location>
    <ligand>
        <name>ATP</name>
        <dbReference type="ChEBI" id="CHEBI:30616"/>
    </ligand>
</feature>
<evidence type="ECO:0000259" key="11">
    <source>
        <dbReference type="Pfam" id="PF08245"/>
    </source>
</evidence>
<dbReference type="Gene3D" id="3.40.1190.10">
    <property type="entry name" value="Mur-like, catalytic domain"/>
    <property type="match status" value="1"/>
</dbReference>
<keyword evidence="3 7" id="KW-0133">Cell shape</keyword>
<keyword evidence="7" id="KW-0067">ATP-binding</keyword>
<keyword evidence="2 7" id="KW-0132">Cell division</keyword>
<organism evidence="12 13">
    <name type="scientific">Candidatus Blackburnbacteria bacterium RIFCSPLOWO2_01_FULL_40_20</name>
    <dbReference type="NCBI Taxonomy" id="1797519"/>
    <lineage>
        <taxon>Bacteria</taxon>
        <taxon>Candidatus Blackburniibacteriota</taxon>
    </lineage>
</organism>
<keyword evidence="6 7" id="KW-0961">Cell wall biogenesis/degradation</keyword>
<feature type="domain" description="Mur ligase C-terminal" evidence="10">
    <location>
        <begin position="334"/>
        <end position="475"/>
    </location>
</feature>
<protein>
    <recommendedName>
        <fullName evidence="7">UDP-N-acetylmuramyl-tripeptide synthetase</fullName>
        <ecNumber evidence="7">6.3.2.-</ecNumber>
    </recommendedName>
    <alternativeName>
        <fullName evidence="7">UDP-MurNAc-tripeptide synthetase</fullName>
    </alternativeName>
</protein>
<keyword evidence="7" id="KW-0547">Nucleotide-binding</keyword>